<keyword evidence="1" id="KW-0175">Coiled coil</keyword>
<dbReference type="EMBL" id="CP001129">
    <property type="protein sequence ID" value="ACG63230.1"/>
    <property type="molecule type" value="Genomic_DNA"/>
</dbReference>
<evidence type="ECO:0000256" key="1">
    <source>
        <dbReference type="SAM" id="Coils"/>
    </source>
</evidence>
<name>B4U0M1_STREM</name>
<dbReference type="HOGENOM" id="CLU_1026411_0_0_9"/>
<reference evidence="2 3" key="1">
    <citation type="journal article" date="2008" name="PLoS ONE">
        <title>Genome sequence of a lancefield group C Streptococcus zooepidemicus strain causing epidemic nephritis: new information about an old disease.</title>
        <authorList>
            <person name="Beres S.B."/>
            <person name="Sesso R."/>
            <person name="Pinto S.W.L."/>
            <person name="Hoe N.P."/>
            <person name="Porcella S.F."/>
            <person name="Deleo F.R."/>
            <person name="Musser J.M."/>
        </authorList>
    </citation>
    <scope>NUCLEOTIDE SEQUENCE [LARGE SCALE GENOMIC DNA]</scope>
    <source>
        <strain evidence="2 3">MGCS10565</strain>
    </source>
</reference>
<evidence type="ECO:0000313" key="3">
    <source>
        <dbReference type="Proteomes" id="UP000001873"/>
    </source>
</evidence>
<dbReference type="RefSeq" id="WP_012516472.1">
    <property type="nucleotide sequence ID" value="NC_011134.1"/>
</dbReference>
<sequence>MITKKQRKQKRHTTIRRLCHQALAATLITGSLMGTGLLGNKVVYGDVKKDADNIKKVLEENKGKLSEELKKVTDFNTLLVLFSILSGDVSLSSSNLSSAITTFSDLVNSFNKQENNRNQANREALFSEISRRISALDEATRNVMKTKQELKMTIQDLESEKLKKQLLNSELDKTREAYKLVIKTSNELEKNLTRPQWTKNKLRKKLKKKQQLKKRLKRTPKLLNKKVNKLTKELKKQKLPQRRLKTRLKRLQKKLMLLKKLLIKHKKNLNN</sequence>
<protein>
    <submittedName>
        <fullName evidence="2">Uncharacterized protein</fullName>
    </submittedName>
</protein>
<dbReference type="AlphaFoldDB" id="B4U0M1"/>
<dbReference type="Proteomes" id="UP000001873">
    <property type="component" value="Chromosome"/>
</dbReference>
<feature type="coiled-coil region" evidence="1">
    <location>
        <begin position="103"/>
        <end position="268"/>
    </location>
</feature>
<evidence type="ECO:0000313" key="2">
    <source>
        <dbReference type="EMBL" id="ACG63230.1"/>
    </source>
</evidence>
<accession>B4U0M1</accession>
<dbReference type="KEGG" id="sez:Sez_1908"/>
<proteinExistence type="predicted"/>
<gene>
    <name evidence="2" type="ordered locus">Sez_1908</name>
</gene>
<organism evidence="2 3">
    <name type="scientific">Streptococcus equi subsp. zooepidemicus (strain MGCS10565)</name>
    <dbReference type="NCBI Taxonomy" id="552526"/>
    <lineage>
        <taxon>Bacteria</taxon>
        <taxon>Bacillati</taxon>
        <taxon>Bacillota</taxon>
        <taxon>Bacilli</taxon>
        <taxon>Lactobacillales</taxon>
        <taxon>Streptococcaceae</taxon>
        <taxon>Streptococcus</taxon>
    </lineage>
</organism>